<accession>A0A150J414</accession>
<dbReference type="AlphaFoldDB" id="A0A150J414"/>
<dbReference type="InterPro" id="IPR019752">
    <property type="entry name" value="Pyrv/ketoisovalerate_OxRed_cat"/>
</dbReference>
<name>A0A150J414_9EURY</name>
<dbReference type="SUPFAM" id="SSF53323">
    <property type="entry name" value="Pyruvate-ferredoxin oxidoreductase, PFOR, domain III"/>
    <property type="match status" value="1"/>
</dbReference>
<evidence type="ECO:0000256" key="1">
    <source>
        <dbReference type="ARBA" id="ARBA00023002"/>
    </source>
</evidence>
<organism evidence="3 4">
    <name type="scientific">Candidatus Methanofastidiosum methylothiophilum</name>
    <dbReference type="NCBI Taxonomy" id="1705564"/>
    <lineage>
        <taxon>Archaea</taxon>
        <taxon>Methanobacteriati</taxon>
        <taxon>Methanobacteriota</taxon>
        <taxon>Stenosarchaea group</taxon>
        <taxon>Candidatus Methanofastidiosia</taxon>
        <taxon>Candidatus Methanofastidiosales</taxon>
        <taxon>Candidatus Methanofastidiosaceae</taxon>
        <taxon>Candidatus Methanofastidiosum</taxon>
    </lineage>
</organism>
<dbReference type="EC" id="1.2.7.3" evidence="3"/>
<dbReference type="InterPro" id="IPR052554">
    <property type="entry name" value="2-oxoglutarate_synth_KorC"/>
</dbReference>
<evidence type="ECO:0000313" key="3">
    <source>
        <dbReference type="EMBL" id="KYC51987.1"/>
    </source>
</evidence>
<evidence type="ECO:0000259" key="2">
    <source>
        <dbReference type="Pfam" id="PF01558"/>
    </source>
</evidence>
<dbReference type="PANTHER" id="PTHR42730">
    <property type="entry name" value="2-OXOGLUTARATE SYNTHASE SUBUNIT KORC"/>
    <property type="match status" value="1"/>
</dbReference>
<gene>
    <name evidence="3" type="primary">korC</name>
    <name evidence="3" type="ORF">AMQ22_01049</name>
</gene>
<dbReference type="Pfam" id="PF01558">
    <property type="entry name" value="POR"/>
    <property type="match status" value="1"/>
</dbReference>
<dbReference type="Gene3D" id="3.40.920.10">
    <property type="entry name" value="Pyruvate-ferredoxin oxidoreductase, PFOR, domain III"/>
    <property type="match status" value="1"/>
</dbReference>
<dbReference type="PATRIC" id="fig|1705409.3.peg.1083"/>
<dbReference type="PANTHER" id="PTHR42730:SF1">
    <property type="entry name" value="2-OXOGLUTARATE SYNTHASE SUBUNIT KORC"/>
    <property type="match status" value="1"/>
</dbReference>
<dbReference type="EMBL" id="LNGC01000038">
    <property type="protein sequence ID" value="KYC51987.1"/>
    <property type="molecule type" value="Genomic_DNA"/>
</dbReference>
<feature type="domain" description="Pyruvate/ketoisovalerate oxidoreductase catalytic" evidence="2">
    <location>
        <begin position="11"/>
        <end position="169"/>
    </location>
</feature>
<protein>
    <submittedName>
        <fullName evidence="3">2-oxoglutarate synthase subunit KorC</fullName>
        <ecNumber evidence="3">1.2.7.3</ecNumber>
    </submittedName>
</protein>
<dbReference type="Proteomes" id="UP000075398">
    <property type="component" value="Unassembled WGS sequence"/>
</dbReference>
<keyword evidence="1 3" id="KW-0560">Oxidoreductase</keyword>
<reference evidence="3 4" key="1">
    <citation type="journal article" date="2016" name="ISME J.">
        <title>Chasing the elusive Euryarchaeota class WSA2: genomes reveal a uniquely fastidious methyl-reducing methanogen.</title>
        <authorList>
            <person name="Nobu M.K."/>
            <person name="Narihiro T."/>
            <person name="Kuroda K."/>
            <person name="Mei R."/>
            <person name="Liu W.T."/>
        </authorList>
    </citation>
    <scope>NUCLEOTIDE SEQUENCE [LARGE SCALE GENOMIC DNA]</scope>
    <source>
        <strain evidence="3">U1lsi0528_Bin055</strain>
    </source>
</reference>
<dbReference type="GO" id="GO:0047553">
    <property type="term" value="F:2-oxoglutarate synthase activity"/>
    <property type="evidence" value="ECO:0007669"/>
    <property type="project" value="UniProtKB-EC"/>
</dbReference>
<proteinExistence type="predicted"/>
<dbReference type="InterPro" id="IPR002869">
    <property type="entry name" value="Pyrv_flavodox_OxRed_cen"/>
</dbReference>
<sequence>MKAGIRISGFGGQGIILSGVIVGKAAVFDGFNAVQTQSYGPEARGGSTRSEVVISDEEIDYPKVESASISIIMSQEAFFKYASRTKREGIIIYDPELIPDNKIEGDFKLAEINATRIASELGTKIVANIVMLGAFNEICNLISKDAMTESIKDSIPKMLDLNLNAFEAGKKNVKIINK</sequence>
<evidence type="ECO:0000313" key="4">
    <source>
        <dbReference type="Proteomes" id="UP000075398"/>
    </source>
</evidence>
<comment type="caution">
    <text evidence="3">The sequence shown here is derived from an EMBL/GenBank/DDBJ whole genome shotgun (WGS) entry which is preliminary data.</text>
</comment>